<dbReference type="GeneID" id="6350351"/>
<comment type="caution">
    <text evidence="3">The sequence shown here is derived from an EMBL/GenBank/DDBJ whole genome shotgun (WGS) entry which is preliminary data.</text>
</comment>
<dbReference type="Gene3D" id="3.40.830.10">
    <property type="entry name" value="LigB-like"/>
    <property type="match status" value="1"/>
</dbReference>
<evidence type="ECO:0000313" key="3">
    <source>
        <dbReference type="EMBL" id="KAF7568810.1"/>
    </source>
</evidence>
<dbReference type="GO" id="GO:0008270">
    <property type="term" value="F:zinc ion binding"/>
    <property type="evidence" value="ECO:0007669"/>
    <property type="project" value="InterPro"/>
</dbReference>
<keyword evidence="3" id="KW-0223">Dioxygenase</keyword>
<dbReference type="EMBL" id="NQIK02000007">
    <property type="protein sequence ID" value="KAF7568810.1"/>
    <property type="molecule type" value="Genomic_DNA"/>
</dbReference>
<dbReference type="SUPFAM" id="SSF53213">
    <property type="entry name" value="LigB-like"/>
    <property type="match status" value="1"/>
</dbReference>
<dbReference type="PANTHER" id="PTHR30096">
    <property type="entry name" value="4,5-DOPA DIOXYGENASE EXTRADIOL-LIKE PROTEIN"/>
    <property type="match status" value="1"/>
</dbReference>
<sequence length="481" mass="54250">MNWDDFQQKAIVAIPKQTLKPNRCWIGVLHHEKPPESSLEERDFIWMIGHEKMPIQTVQEAYLKSHQVINFRLKHRDALVDQNGISVVGVIKESASPTLARQDPKSLEARSNVSPMTLPTDGAKTTEPRSVGLALHRPQLNSPFPIANKLFPSPSPIDRNLSSIPKDTPPQREANIDAIAIPDGAKIERCSPRPFLDQPALRSPVTSLVQPDQDNIVNRERSSDTYGSAICTDRHIRAILNQQDPEPLRYSLVKMTTPPIHLFSHGSTMMLGEVSRSADYWKACGDEANHHGFKGVIMMGAHWDARGTNRINVSMNPKPAKSPVAYVHPRKYVDYELNPDLETGKKRIQALKEGGLDVRPNESFDWIHDTYLILIRMFPERCPPTKIIGMNSHFDPHLHARVGQILAPFRDQGYLIIGTGGAVHNLYRNHWGQMLKYSDNLAQPYPPEAPMLEFRQSVEDVFVRNCRDGVKKGALTRGITR</sequence>
<dbReference type="Proteomes" id="UP000245464">
    <property type="component" value="Chromosome 7"/>
</dbReference>
<protein>
    <submittedName>
        <fullName evidence="3">Aromatic ring-opening dioxygenase family protein</fullName>
    </submittedName>
</protein>
<dbReference type="InterPro" id="IPR014436">
    <property type="entry name" value="Extradiol_dOase_DODA"/>
</dbReference>
<accession>A0A834VM57</accession>
<evidence type="ECO:0000256" key="1">
    <source>
        <dbReference type="ARBA" id="ARBA00023002"/>
    </source>
</evidence>
<feature type="region of interest" description="Disordered" evidence="2">
    <location>
        <begin position="99"/>
        <end position="127"/>
    </location>
</feature>
<evidence type="ECO:0000313" key="4">
    <source>
        <dbReference type="Proteomes" id="UP000245464"/>
    </source>
</evidence>
<gene>
    <name evidence="3" type="ORF">PtrM4_134230</name>
</gene>
<evidence type="ECO:0000256" key="2">
    <source>
        <dbReference type="SAM" id="MobiDB-lite"/>
    </source>
</evidence>
<dbReference type="RefSeq" id="XP_065961163.1">
    <property type="nucleotide sequence ID" value="XM_066109171.1"/>
</dbReference>
<name>A0A834VM57_9PLEO</name>
<dbReference type="KEGG" id="ptrr:6350351"/>
<dbReference type="PANTHER" id="PTHR30096:SF1">
    <property type="entry name" value="AROMATIC RING-OPENING DIOXYGENASE FAMILY PROTEIN (AFU_ORTHOLOGUE AFUA_7G00640)"/>
    <property type="match status" value="1"/>
</dbReference>
<dbReference type="GO" id="GO:0051213">
    <property type="term" value="F:dioxygenase activity"/>
    <property type="evidence" value="ECO:0007669"/>
    <property type="project" value="UniProtKB-KW"/>
</dbReference>
<dbReference type="CDD" id="cd07363">
    <property type="entry name" value="45_DOPA_Dioxygenase"/>
    <property type="match status" value="1"/>
</dbReference>
<keyword evidence="1" id="KW-0560">Oxidoreductase</keyword>
<reference evidence="3" key="1">
    <citation type="journal article" date="2018" name="BMC Genomics">
        <title>Comparative genomics of the wheat fungal pathogen Pyrenophora tritici-repentis reveals chromosomal variations and genome plasticity.</title>
        <authorList>
            <person name="Moolhuijzen P."/>
            <person name="See P.T."/>
            <person name="Hane J.K."/>
            <person name="Shi G."/>
            <person name="Liu Z."/>
            <person name="Oliver R.P."/>
            <person name="Moffat C.S."/>
        </authorList>
    </citation>
    <scope>NUCLEOTIDE SEQUENCE [LARGE SCALE GENOMIC DNA]</scope>
    <source>
        <strain evidence="3">M4</strain>
    </source>
</reference>
<proteinExistence type="predicted"/>
<dbReference type="AlphaFoldDB" id="A0A834VM57"/>
<organism evidence="3 4">
    <name type="scientific">Pyrenophora tritici-repentis</name>
    <dbReference type="NCBI Taxonomy" id="45151"/>
    <lineage>
        <taxon>Eukaryota</taxon>
        <taxon>Fungi</taxon>
        <taxon>Dikarya</taxon>
        <taxon>Ascomycota</taxon>
        <taxon>Pezizomycotina</taxon>
        <taxon>Dothideomycetes</taxon>
        <taxon>Pleosporomycetidae</taxon>
        <taxon>Pleosporales</taxon>
        <taxon>Pleosporineae</taxon>
        <taxon>Pleosporaceae</taxon>
        <taxon>Pyrenophora</taxon>
    </lineage>
</organism>